<feature type="region of interest" description="Disordered" evidence="7">
    <location>
        <begin position="1"/>
        <end position="30"/>
    </location>
</feature>
<dbReference type="EMBL" id="BAABLP010000004">
    <property type="protein sequence ID" value="GAA4749408.1"/>
    <property type="molecule type" value="Genomic_DNA"/>
</dbReference>
<organism evidence="9 10">
    <name type="scientific">Amnibacterium soli</name>
    <dbReference type="NCBI Taxonomy" id="1282736"/>
    <lineage>
        <taxon>Bacteria</taxon>
        <taxon>Bacillati</taxon>
        <taxon>Actinomycetota</taxon>
        <taxon>Actinomycetes</taxon>
        <taxon>Micrococcales</taxon>
        <taxon>Microbacteriaceae</taxon>
        <taxon>Amnibacterium</taxon>
    </lineage>
</organism>
<dbReference type="InterPro" id="IPR051472">
    <property type="entry name" value="T3SS_Stator/FliH"/>
</dbReference>
<keyword evidence="6" id="KW-1006">Bacterial flagellum protein export</keyword>
<keyword evidence="3" id="KW-0813">Transport</keyword>
<evidence type="ECO:0000313" key="10">
    <source>
        <dbReference type="Proteomes" id="UP001500121"/>
    </source>
</evidence>
<accession>A0ABP8Z845</accession>
<comment type="similarity">
    <text evidence="2">Belongs to the FliH family.</text>
</comment>
<evidence type="ECO:0000256" key="7">
    <source>
        <dbReference type="SAM" id="MobiDB-lite"/>
    </source>
</evidence>
<dbReference type="Proteomes" id="UP001500121">
    <property type="component" value="Unassembled WGS sequence"/>
</dbReference>
<keyword evidence="10" id="KW-1185">Reference proteome</keyword>
<keyword evidence="9" id="KW-0969">Cilium</keyword>
<evidence type="ECO:0000259" key="8">
    <source>
        <dbReference type="Pfam" id="PF02108"/>
    </source>
</evidence>
<evidence type="ECO:0000256" key="4">
    <source>
        <dbReference type="ARBA" id="ARBA00022795"/>
    </source>
</evidence>
<dbReference type="Pfam" id="PF02108">
    <property type="entry name" value="FliH"/>
    <property type="match status" value="1"/>
</dbReference>
<keyword evidence="9" id="KW-0966">Cell projection</keyword>
<dbReference type="InterPro" id="IPR018035">
    <property type="entry name" value="Flagellar_FliH/T3SS_HrpE"/>
</dbReference>
<gene>
    <name evidence="9" type="primary">fliH</name>
    <name evidence="9" type="ORF">GCM10025783_22110</name>
</gene>
<name>A0ABP8Z845_9MICO</name>
<reference evidence="10" key="1">
    <citation type="journal article" date="2019" name="Int. J. Syst. Evol. Microbiol.">
        <title>The Global Catalogue of Microorganisms (GCM) 10K type strain sequencing project: providing services to taxonomists for standard genome sequencing and annotation.</title>
        <authorList>
            <consortium name="The Broad Institute Genomics Platform"/>
            <consortium name="The Broad Institute Genome Sequencing Center for Infectious Disease"/>
            <person name="Wu L."/>
            <person name="Ma J."/>
        </authorList>
    </citation>
    <scope>NUCLEOTIDE SEQUENCE [LARGE SCALE GENOMIC DNA]</scope>
    <source>
        <strain evidence="10">JCM 19015</strain>
    </source>
</reference>
<dbReference type="PANTHER" id="PTHR34982">
    <property type="entry name" value="YOP PROTEINS TRANSLOCATION PROTEIN L"/>
    <property type="match status" value="1"/>
</dbReference>
<evidence type="ECO:0000256" key="3">
    <source>
        <dbReference type="ARBA" id="ARBA00022448"/>
    </source>
</evidence>
<sequence length="249" mass="25945">MSTSTSFAPIAFPELGSAPQPAPARPAPAIPRVTPGYASADDDLRTRPVAVRMTPLAYPELVKDETPEVRERARVQGHAAGYAAGRKAATETLSADRDALRAEADRVLGEQIDGLQSALGAVRRAAGELNAHTAMSLEGTEEAVLAAALEIAGMILGRAIAEDREGAAVAALRRALEAAGPVPVRIVRMHPDDLELVSMVASDEAGLQLLPDPRVARGDAMVDLPDGVVDACIASAVDRVRRALLGGDE</sequence>
<feature type="domain" description="Flagellar assembly protein FliH/Type III secretion system HrpE" evidence="8">
    <location>
        <begin position="122"/>
        <end position="236"/>
    </location>
</feature>
<keyword evidence="9" id="KW-0282">Flagellum</keyword>
<keyword evidence="5" id="KW-0653">Protein transport</keyword>
<comment type="function">
    <text evidence="1">Needed for flagellar regrowth and assembly.</text>
</comment>
<evidence type="ECO:0000256" key="6">
    <source>
        <dbReference type="ARBA" id="ARBA00023225"/>
    </source>
</evidence>
<evidence type="ECO:0000256" key="1">
    <source>
        <dbReference type="ARBA" id="ARBA00003041"/>
    </source>
</evidence>
<evidence type="ECO:0000256" key="5">
    <source>
        <dbReference type="ARBA" id="ARBA00022927"/>
    </source>
</evidence>
<keyword evidence="4" id="KW-1005">Bacterial flagellum biogenesis</keyword>
<dbReference type="RefSeq" id="WP_345481247.1">
    <property type="nucleotide sequence ID" value="NZ_BAABLP010000004.1"/>
</dbReference>
<comment type="caution">
    <text evidence="9">The sequence shown here is derived from an EMBL/GenBank/DDBJ whole genome shotgun (WGS) entry which is preliminary data.</text>
</comment>
<evidence type="ECO:0000256" key="2">
    <source>
        <dbReference type="ARBA" id="ARBA00006602"/>
    </source>
</evidence>
<dbReference type="PANTHER" id="PTHR34982:SF1">
    <property type="entry name" value="FLAGELLAR ASSEMBLY PROTEIN FLIH"/>
    <property type="match status" value="1"/>
</dbReference>
<evidence type="ECO:0000313" key="9">
    <source>
        <dbReference type="EMBL" id="GAA4749408.1"/>
    </source>
</evidence>
<proteinExistence type="inferred from homology"/>
<feature type="compositionally biased region" description="Pro residues" evidence="7">
    <location>
        <begin position="20"/>
        <end position="29"/>
    </location>
</feature>
<protein>
    <submittedName>
        <fullName evidence="9">Flagellar assembly protein FliH</fullName>
    </submittedName>
</protein>